<dbReference type="EMBL" id="UYRU01045686">
    <property type="protein sequence ID" value="VDN08728.1"/>
    <property type="molecule type" value="Genomic_DNA"/>
</dbReference>
<reference evidence="3 4" key="1">
    <citation type="submission" date="2018-11" db="EMBL/GenBank/DDBJ databases">
        <authorList>
            <consortium name="Pathogen Informatics"/>
        </authorList>
    </citation>
    <scope>NUCLEOTIDE SEQUENCE [LARGE SCALE GENOMIC DNA]</scope>
</reference>
<feature type="region of interest" description="Disordered" evidence="1">
    <location>
        <begin position="212"/>
        <end position="248"/>
    </location>
</feature>
<feature type="signal peptide" evidence="2">
    <location>
        <begin position="1"/>
        <end position="18"/>
    </location>
</feature>
<keyword evidence="4" id="KW-1185">Reference proteome</keyword>
<feature type="chain" id="PRO_5018097826" evidence="2">
    <location>
        <begin position="19"/>
        <end position="320"/>
    </location>
</feature>
<dbReference type="Proteomes" id="UP000281553">
    <property type="component" value="Unassembled WGS sequence"/>
</dbReference>
<name>A0A3P7LFL7_DIBLA</name>
<keyword evidence="2" id="KW-0732">Signal</keyword>
<organism evidence="3 4">
    <name type="scientific">Dibothriocephalus latus</name>
    <name type="common">Fish tapeworm</name>
    <name type="synonym">Diphyllobothrium latum</name>
    <dbReference type="NCBI Taxonomy" id="60516"/>
    <lineage>
        <taxon>Eukaryota</taxon>
        <taxon>Metazoa</taxon>
        <taxon>Spiralia</taxon>
        <taxon>Lophotrochozoa</taxon>
        <taxon>Platyhelminthes</taxon>
        <taxon>Cestoda</taxon>
        <taxon>Eucestoda</taxon>
        <taxon>Diphyllobothriidea</taxon>
        <taxon>Diphyllobothriidae</taxon>
        <taxon>Dibothriocephalus</taxon>
    </lineage>
</organism>
<protein>
    <submittedName>
        <fullName evidence="3">Uncharacterized protein</fullName>
    </submittedName>
</protein>
<accession>A0A3P7LFL7</accession>
<sequence>MVLHFLRLFLFRQPSCLSLSVDEQLLANETTARLLYAQALTDLRLGSRNPLPPLTPNFSDFPSEHLRSSTCWPSSVTLPESLPLEDIRLSIFLLLSLIPLRMLSLQATLHWCHTSVPLYGCMPVHFCLTTLRDSMVDAGFLSSNPTSPCLRPADVYVGRDALRVVLTGPFLPAATSVSTTKDAAANSCASEDQQHSVAVAYAGRNLISRAPHTAAAPTSPPTAVKSPQPADPLATRDDIQPSANGDSSTEVAVPRFFVAQLHQITITSDKQDQVRFPLSPLEIMSSRFSYFLFPLVSLTSLNSRYQTAEDMDPRPVCIHR</sequence>
<evidence type="ECO:0000313" key="3">
    <source>
        <dbReference type="EMBL" id="VDN08728.1"/>
    </source>
</evidence>
<proteinExistence type="predicted"/>
<evidence type="ECO:0000313" key="4">
    <source>
        <dbReference type="Proteomes" id="UP000281553"/>
    </source>
</evidence>
<evidence type="ECO:0000256" key="2">
    <source>
        <dbReference type="SAM" id="SignalP"/>
    </source>
</evidence>
<feature type="compositionally biased region" description="Low complexity" evidence="1">
    <location>
        <begin position="212"/>
        <end position="227"/>
    </location>
</feature>
<dbReference type="AlphaFoldDB" id="A0A3P7LFL7"/>
<evidence type="ECO:0000256" key="1">
    <source>
        <dbReference type="SAM" id="MobiDB-lite"/>
    </source>
</evidence>
<gene>
    <name evidence="3" type="ORF">DILT_LOCUS4559</name>
</gene>